<evidence type="ECO:0000256" key="1">
    <source>
        <dbReference type="ARBA" id="ARBA00001863"/>
    </source>
</evidence>
<keyword evidence="8 9" id="KW-0624">Polysaccharide degradation</keyword>
<dbReference type="InterPro" id="IPR011613">
    <property type="entry name" value="GH15-like"/>
</dbReference>
<feature type="region of interest" description="Disordered" evidence="12">
    <location>
        <begin position="604"/>
        <end position="625"/>
    </location>
</feature>
<dbReference type="GO" id="GO:0000272">
    <property type="term" value="P:polysaccharide catabolic process"/>
    <property type="evidence" value="ECO:0007669"/>
    <property type="project" value="UniProtKB-KW"/>
</dbReference>
<evidence type="ECO:0000313" key="15">
    <source>
        <dbReference type="EMBL" id="KAF5333009.1"/>
    </source>
</evidence>
<reference evidence="15 16" key="1">
    <citation type="journal article" date="2020" name="ISME J.">
        <title>Uncovering the hidden diversity of litter-decomposition mechanisms in mushroom-forming fungi.</title>
        <authorList>
            <person name="Floudas D."/>
            <person name="Bentzer J."/>
            <person name="Ahren D."/>
            <person name="Johansson T."/>
            <person name="Persson P."/>
            <person name="Tunlid A."/>
        </authorList>
    </citation>
    <scope>NUCLEOTIDE SEQUENCE [LARGE SCALE GENOMIC DNA]</scope>
    <source>
        <strain evidence="15 16">CBS 291.85</strain>
    </source>
</reference>
<accession>A0A8H5C1A5</accession>
<evidence type="ECO:0000256" key="8">
    <source>
        <dbReference type="ARBA" id="ARBA00023326"/>
    </source>
</evidence>
<feature type="binding site" evidence="11">
    <location>
        <position position="186"/>
    </location>
    <ligand>
        <name>substrate</name>
    </ligand>
</feature>
<dbReference type="InterPro" id="IPR046966">
    <property type="entry name" value="Glucoamylase_active_site"/>
</dbReference>
<keyword evidence="16" id="KW-1185">Reference proteome</keyword>
<feature type="transmembrane region" description="Helical" evidence="13">
    <location>
        <begin position="7"/>
        <end position="26"/>
    </location>
</feature>
<dbReference type="SUPFAM" id="SSF48208">
    <property type="entry name" value="Six-hairpin glycosidases"/>
    <property type="match status" value="1"/>
</dbReference>
<evidence type="ECO:0000259" key="14">
    <source>
        <dbReference type="PROSITE" id="PS51166"/>
    </source>
</evidence>
<dbReference type="InterPro" id="IPR008928">
    <property type="entry name" value="6-hairpin_glycosidase_sf"/>
</dbReference>
<dbReference type="PROSITE" id="PS00820">
    <property type="entry name" value="GLUCOAMYLASE"/>
    <property type="match status" value="1"/>
</dbReference>
<comment type="similarity">
    <text evidence="2 9">Belongs to the glycosyl hydrolase 15 family.</text>
</comment>
<keyword evidence="4 9" id="KW-0378">Hydrolase</keyword>
<dbReference type="GO" id="GO:0000324">
    <property type="term" value="C:fungal-type vacuole"/>
    <property type="evidence" value="ECO:0007669"/>
    <property type="project" value="TreeGrafter"/>
</dbReference>
<comment type="catalytic activity">
    <reaction evidence="1 9">
        <text>Hydrolysis of terminal (1-&gt;4)-linked alpha-D-glucose residues successively from non-reducing ends of the chains with release of beta-D-glucose.</text>
        <dbReference type="EC" id="3.2.1.3"/>
    </reaction>
</comment>
<dbReference type="InterPro" id="IPR008291">
    <property type="entry name" value="Glucoamylase_SBD"/>
</dbReference>
<protein>
    <recommendedName>
        <fullName evidence="9">Glucoamylase</fullName>
        <ecNumber evidence="9">3.2.1.3</ecNumber>
    </recommendedName>
    <alternativeName>
        <fullName evidence="9">1,4-alpha-D-glucan glucohydrolase</fullName>
    </alternativeName>
    <alternativeName>
        <fullName evidence="9">Glucan 1,4-alpha-glucosidase</fullName>
    </alternativeName>
</protein>
<keyword evidence="13" id="KW-1133">Transmembrane helix</keyword>
<evidence type="ECO:0000256" key="3">
    <source>
        <dbReference type="ARBA" id="ARBA00022729"/>
    </source>
</evidence>
<feature type="active site" description="Proton acceptor" evidence="10">
    <location>
        <position position="241"/>
    </location>
</feature>
<dbReference type="FunFam" id="1.50.10.10:FF:000018">
    <property type="entry name" value="Glucoamylase"/>
    <property type="match status" value="1"/>
</dbReference>
<evidence type="ECO:0000256" key="6">
    <source>
        <dbReference type="ARBA" id="ARBA00023277"/>
    </source>
</evidence>
<dbReference type="GO" id="GO:2001070">
    <property type="term" value="F:starch binding"/>
    <property type="evidence" value="ECO:0007669"/>
    <property type="project" value="InterPro"/>
</dbReference>
<dbReference type="InterPro" id="IPR000165">
    <property type="entry name" value="Glucoamylase"/>
</dbReference>
<evidence type="ECO:0000256" key="5">
    <source>
        <dbReference type="ARBA" id="ARBA00023180"/>
    </source>
</evidence>
<evidence type="ECO:0000256" key="13">
    <source>
        <dbReference type="SAM" id="Phobius"/>
    </source>
</evidence>
<feature type="domain" description="CBM20" evidence="14">
    <location>
        <begin position="523"/>
        <end position="625"/>
    </location>
</feature>
<dbReference type="AlphaFoldDB" id="A0A8H5C1A5"/>
<sequence>MLERKASTIMLAIFAILGIGISVSYFQGFGDQPLLQTAAIHAHTARSVIFNAPYNLVQRVVGIRQQSDMDKYIATERAIARAGVLTNIGPDGKKASGAHAGVVVASPSTSDPDYFYTWTRDSALVFKMLVDEYLYNGETSLKSHIDDYVAAQQILQRVSNPSGNYQNGGLGEPKFHVNLTAFTDPWGRPQRDGPALRATTLIAYGKSLIKSDRSYVKQTIWPVVKADLRYVADYWNKTGFDLWEEVSSRSFFTTAVQHRALREGSAFASAIGETADLQQYNEQADNALCFLQSYWNPDQGYMTSNTGGSRSGIDANSVLASIHTFDPPAGCDSITFQPCSDKALSSLKVYVDSFRSVYPINSGIPENVAVATGRYKEDVYYGGNPWYLTTFAVTEQLYNSVIVWKRQKYLEITPISLSFFKQLMPDAKIGRYDASTDVFTTVLSAVTHFADSFILVNAKYTPTDGSLAEQYNRTTGLPESAKDLTWSYASAITAFKARDGFVPASWGAAGLKVRTGSDGQCVANPGPTSWVDFRIKVDVNANEHVFLAGSVEELMSWNADEAVALSRDDASTWSVNVKVPADTMIQYKYIRKDSAGKVTWEADPNHQTLSPVEGESTVVTDNWQG</sequence>
<dbReference type="EC" id="3.2.1.3" evidence="9"/>
<dbReference type="InterPro" id="IPR002044">
    <property type="entry name" value="CBM20"/>
</dbReference>
<dbReference type="PANTHER" id="PTHR31616:SF12">
    <property type="entry name" value="GLUCOAMYLASE"/>
    <property type="match status" value="1"/>
</dbReference>
<evidence type="ECO:0000256" key="7">
    <source>
        <dbReference type="ARBA" id="ARBA00023295"/>
    </source>
</evidence>
<keyword evidence="6 9" id="KW-0119">Carbohydrate metabolism</keyword>
<organism evidence="15 16">
    <name type="scientific">Tetrapyrgos nigripes</name>
    <dbReference type="NCBI Taxonomy" id="182062"/>
    <lineage>
        <taxon>Eukaryota</taxon>
        <taxon>Fungi</taxon>
        <taxon>Dikarya</taxon>
        <taxon>Basidiomycota</taxon>
        <taxon>Agaricomycotina</taxon>
        <taxon>Agaricomycetes</taxon>
        <taxon>Agaricomycetidae</taxon>
        <taxon>Agaricales</taxon>
        <taxon>Marasmiineae</taxon>
        <taxon>Marasmiaceae</taxon>
        <taxon>Tetrapyrgos</taxon>
    </lineage>
</organism>
<proteinExistence type="inferred from homology"/>
<dbReference type="Gene3D" id="2.60.40.10">
    <property type="entry name" value="Immunoglobulins"/>
    <property type="match status" value="1"/>
</dbReference>
<dbReference type="SUPFAM" id="SSF49452">
    <property type="entry name" value="Starch-binding domain-like"/>
    <property type="match status" value="1"/>
</dbReference>
<dbReference type="EMBL" id="JAACJM010000293">
    <property type="protein sequence ID" value="KAF5333009.1"/>
    <property type="molecule type" value="Genomic_DNA"/>
</dbReference>
<dbReference type="GO" id="GO:0004339">
    <property type="term" value="F:glucan 1,4-alpha-glucosidase activity"/>
    <property type="evidence" value="ECO:0007669"/>
    <property type="project" value="UniProtKB-EC"/>
</dbReference>
<dbReference type="PRINTS" id="PR00736">
    <property type="entry name" value="GLHYDRLASE15"/>
</dbReference>
<dbReference type="SMART" id="SM01065">
    <property type="entry name" value="CBM_2"/>
    <property type="match status" value="1"/>
</dbReference>
<dbReference type="Pfam" id="PF00686">
    <property type="entry name" value="CBM_20"/>
    <property type="match status" value="1"/>
</dbReference>
<keyword evidence="7 9" id="KW-0326">Glycosidase</keyword>
<dbReference type="PIRSF" id="PIRSF001031">
    <property type="entry name" value="Glu-a-glcsd_SBD"/>
    <property type="match status" value="1"/>
</dbReference>
<evidence type="ECO:0000256" key="12">
    <source>
        <dbReference type="SAM" id="MobiDB-lite"/>
    </source>
</evidence>
<keyword evidence="13" id="KW-0812">Transmembrane</keyword>
<dbReference type="InterPro" id="IPR013783">
    <property type="entry name" value="Ig-like_fold"/>
</dbReference>
<evidence type="ECO:0000256" key="4">
    <source>
        <dbReference type="ARBA" id="ARBA00022801"/>
    </source>
</evidence>
<dbReference type="Proteomes" id="UP000559256">
    <property type="component" value="Unassembled WGS sequence"/>
</dbReference>
<evidence type="ECO:0000256" key="11">
    <source>
        <dbReference type="PIRSR" id="PIRSR001031-2"/>
    </source>
</evidence>
<gene>
    <name evidence="15" type="ORF">D9758_015178</name>
</gene>
<name>A0A8H5C1A5_9AGAR</name>
<feature type="active site" description="Proton donor" evidence="10">
    <location>
        <position position="244"/>
    </location>
</feature>
<dbReference type="PROSITE" id="PS51166">
    <property type="entry name" value="CBM20"/>
    <property type="match status" value="1"/>
</dbReference>
<evidence type="ECO:0000256" key="9">
    <source>
        <dbReference type="PIRNR" id="PIRNR001031"/>
    </source>
</evidence>
<keyword evidence="3" id="KW-0732">Signal</keyword>
<evidence type="ECO:0000256" key="2">
    <source>
        <dbReference type="ARBA" id="ARBA00006188"/>
    </source>
</evidence>
<dbReference type="InterPro" id="IPR013784">
    <property type="entry name" value="Carb-bd-like_fold"/>
</dbReference>
<keyword evidence="13" id="KW-0472">Membrane</keyword>
<dbReference type="Gene3D" id="1.50.10.10">
    <property type="match status" value="1"/>
</dbReference>
<dbReference type="Pfam" id="PF00723">
    <property type="entry name" value="Glyco_hydro_15"/>
    <property type="match status" value="1"/>
</dbReference>
<comment type="caution">
    <text evidence="15">The sequence shown here is derived from an EMBL/GenBank/DDBJ whole genome shotgun (WGS) entry which is preliminary data.</text>
</comment>
<keyword evidence="5" id="KW-0325">Glycoprotein</keyword>
<evidence type="ECO:0000313" key="16">
    <source>
        <dbReference type="Proteomes" id="UP000559256"/>
    </source>
</evidence>
<dbReference type="InterPro" id="IPR012341">
    <property type="entry name" value="6hp_glycosidase-like_sf"/>
</dbReference>
<evidence type="ECO:0000256" key="10">
    <source>
        <dbReference type="PIRSR" id="PIRSR001031-1"/>
    </source>
</evidence>
<dbReference type="PANTHER" id="PTHR31616">
    <property type="entry name" value="TREHALASE"/>
    <property type="match status" value="1"/>
</dbReference>
<dbReference type="OrthoDB" id="6123450at2759"/>